<dbReference type="EMBL" id="BQNB010009404">
    <property type="protein sequence ID" value="GJS63065.1"/>
    <property type="molecule type" value="Genomic_DNA"/>
</dbReference>
<accession>A0ABQ4XDG4</accession>
<organism evidence="1 2">
    <name type="scientific">Tanacetum coccineum</name>
    <dbReference type="NCBI Taxonomy" id="301880"/>
    <lineage>
        <taxon>Eukaryota</taxon>
        <taxon>Viridiplantae</taxon>
        <taxon>Streptophyta</taxon>
        <taxon>Embryophyta</taxon>
        <taxon>Tracheophyta</taxon>
        <taxon>Spermatophyta</taxon>
        <taxon>Magnoliopsida</taxon>
        <taxon>eudicotyledons</taxon>
        <taxon>Gunneridae</taxon>
        <taxon>Pentapetalae</taxon>
        <taxon>asterids</taxon>
        <taxon>campanulids</taxon>
        <taxon>Asterales</taxon>
        <taxon>Asteraceae</taxon>
        <taxon>Asteroideae</taxon>
        <taxon>Anthemideae</taxon>
        <taxon>Anthemidinae</taxon>
        <taxon>Tanacetum</taxon>
    </lineage>
</organism>
<evidence type="ECO:0000313" key="2">
    <source>
        <dbReference type="Proteomes" id="UP001151760"/>
    </source>
</evidence>
<dbReference type="Proteomes" id="UP001151760">
    <property type="component" value="Unassembled WGS sequence"/>
</dbReference>
<evidence type="ECO:0000313" key="1">
    <source>
        <dbReference type="EMBL" id="GJS63065.1"/>
    </source>
</evidence>
<protein>
    <submittedName>
        <fullName evidence="1">Uncharacterized protein</fullName>
    </submittedName>
</protein>
<comment type="caution">
    <text evidence="1">The sequence shown here is derived from an EMBL/GenBank/DDBJ whole genome shotgun (WGS) entry which is preliminary data.</text>
</comment>
<proteinExistence type="predicted"/>
<reference evidence="1" key="1">
    <citation type="journal article" date="2022" name="Int. J. Mol. Sci.">
        <title>Draft Genome of Tanacetum Coccineum: Genomic Comparison of Closely Related Tanacetum-Family Plants.</title>
        <authorList>
            <person name="Yamashiro T."/>
            <person name="Shiraishi A."/>
            <person name="Nakayama K."/>
            <person name="Satake H."/>
        </authorList>
    </citation>
    <scope>NUCLEOTIDE SEQUENCE</scope>
</reference>
<gene>
    <name evidence="1" type="ORF">Tco_0677629</name>
</gene>
<reference evidence="1" key="2">
    <citation type="submission" date="2022-01" db="EMBL/GenBank/DDBJ databases">
        <authorList>
            <person name="Yamashiro T."/>
            <person name="Shiraishi A."/>
            <person name="Satake H."/>
            <person name="Nakayama K."/>
        </authorList>
    </citation>
    <scope>NUCLEOTIDE SEQUENCE</scope>
</reference>
<sequence>MSMTIQSSVKDKILATPSETSKVENAPAKMLRDLDQQMEKRADDGCTLWIKLYTMAMTIQYGVRGMILAAQSEAFKQENVPQKGFMG</sequence>
<keyword evidence="2" id="KW-1185">Reference proteome</keyword>
<name>A0ABQ4XDG4_9ASTR</name>